<dbReference type="SMART" id="SM01038">
    <property type="entry name" value="Bgal_small_N"/>
    <property type="match status" value="1"/>
</dbReference>
<dbReference type="EMBL" id="DNWC01000107">
    <property type="protein sequence ID" value="HBJ09027.1"/>
    <property type="molecule type" value="Genomic_DNA"/>
</dbReference>
<dbReference type="Gene3D" id="2.60.40.10">
    <property type="entry name" value="Immunoglobulins"/>
    <property type="match status" value="2"/>
</dbReference>
<dbReference type="SUPFAM" id="SSF49785">
    <property type="entry name" value="Galactose-binding domain-like"/>
    <property type="match status" value="1"/>
</dbReference>
<evidence type="ECO:0000256" key="11">
    <source>
        <dbReference type="SAM" id="SignalP"/>
    </source>
</evidence>
<dbReference type="InterPro" id="IPR050347">
    <property type="entry name" value="Bact_Beta-galactosidase"/>
</dbReference>
<comment type="cofactor">
    <cofactor evidence="2">
        <name>Ca(2+)</name>
        <dbReference type="ChEBI" id="CHEBI:29108"/>
    </cofactor>
</comment>
<dbReference type="Pfam" id="PF02837">
    <property type="entry name" value="Glyco_hydro_2_N"/>
    <property type="match status" value="1"/>
</dbReference>
<dbReference type="PRINTS" id="PR00132">
    <property type="entry name" value="GLHYDRLASE2"/>
</dbReference>
<dbReference type="GO" id="GO:0004565">
    <property type="term" value="F:beta-galactosidase activity"/>
    <property type="evidence" value="ECO:0007669"/>
    <property type="project" value="UniProtKB-EC"/>
</dbReference>
<evidence type="ECO:0000256" key="7">
    <source>
        <dbReference type="ARBA" id="ARBA00022837"/>
    </source>
</evidence>
<dbReference type="SUPFAM" id="SSF51445">
    <property type="entry name" value="(Trans)glycosidases"/>
    <property type="match status" value="1"/>
</dbReference>
<evidence type="ECO:0000256" key="9">
    <source>
        <dbReference type="ARBA" id="ARBA00032230"/>
    </source>
</evidence>
<dbReference type="InterPro" id="IPR014718">
    <property type="entry name" value="GH-type_carb-bd"/>
</dbReference>
<dbReference type="InterPro" id="IPR006103">
    <property type="entry name" value="Glyco_hydro_2_cat"/>
</dbReference>
<dbReference type="AlphaFoldDB" id="A0A354M3D8"/>
<dbReference type="GO" id="GO:0009341">
    <property type="term" value="C:beta-galactosidase complex"/>
    <property type="evidence" value="ECO:0007669"/>
    <property type="project" value="InterPro"/>
</dbReference>
<feature type="domain" description="Beta galactosidase small chain/" evidence="12">
    <location>
        <begin position="768"/>
        <end position="1057"/>
    </location>
</feature>
<comment type="caution">
    <text evidence="13">The sequence shown here is derived from an EMBL/GenBank/DDBJ whole genome shotgun (WGS) entry which is preliminary data.</text>
</comment>
<dbReference type="InterPro" id="IPR006101">
    <property type="entry name" value="Glyco_hydro_2"/>
</dbReference>
<evidence type="ECO:0000313" key="13">
    <source>
        <dbReference type="EMBL" id="HBJ09027.1"/>
    </source>
</evidence>
<evidence type="ECO:0000256" key="4">
    <source>
        <dbReference type="ARBA" id="ARBA00011245"/>
    </source>
</evidence>
<dbReference type="InterPro" id="IPR017853">
    <property type="entry name" value="GH"/>
</dbReference>
<dbReference type="PANTHER" id="PTHR46323">
    <property type="entry name" value="BETA-GALACTOSIDASE"/>
    <property type="match status" value="1"/>
</dbReference>
<organism evidence="13 14">
    <name type="scientific">Coprobacter fastidiosus</name>
    <dbReference type="NCBI Taxonomy" id="1099853"/>
    <lineage>
        <taxon>Bacteria</taxon>
        <taxon>Pseudomonadati</taxon>
        <taxon>Bacteroidota</taxon>
        <taxon>Bacteroidia</taxon>
        <taxon>Bacteroidales</taxon>
        <taxon>Barnesiellaceae</taxon>
        <taxon>Coprobacter</taxon>
    </lineage>
</organism>
<dbReference type="PANTHER" id="PTHR46323:SF2">
    <property type="entry name" value="BETA-GALACTOSIDASE"/>
    <property type="match status" value="1"/>
</dbReference>
<comment type="catalytic activity">
    <reaction evidence="1 10">
        <text>Hydrolysis of terminal non-reducing beta-D-galactose residues in beta-D-galactosides.</text>
        <dbReference type="EC" id="3.2.1.23"/>
    </reaction>
</comment>
<dbReference type="InterPro" id="IPR013783">
    <property type="entry name" value="Ig-like_fold"/>
</dbReference>
<evidence type="ECO:0000259" key="12">
    <source>
        <dbReference type="SMART" id="SM01038"/>
    </source>
</evidence>
<dbReference type="InterPro" id="IPR004199">
    <property type="entry name" value="B-gal_small/dom_5"/>
</dbReference>
<dbReference type="GO" id="GO:0030246">
    <property type="term" value="F:carbohydrate binding"/>
    <property type="evidence" value="ECO:0007669"/>
    <property type="project" value="InterPro"/>
</dbReference>
<dbReference type="SUPFAM" id="SSF74650">
    <property type="entry name" value="Galactose mutarotase-like"/>
    <property type="match status" value="1"/>
</dbReference>
<dbReference type="Gene3D" id="2.70.98.10">
    <property type="match status" value="1"/>
</dbReference>
<sequence>MKKTSVFASLFLVMVGGAFAQNSDRYAEITDPKVVSINKEPARASFISYKDEDSALAGNPTSGADYLLLNGKWKFNYVEQFNDRPVDFMYPSYDVSKWKDIQVPGNWEMQGFGDPIYTNVPYEFVSAGYGKYLQHPMPPYVPKEWNPTGTYRRDFDLPDWNGKDIFLSADGVKGAAYFYLNGKFVGMSKAAKAPARFNITKYAKPGKNTLAVQIHRFSDGNYLECQDFWRLTGFERDVYVYAQPKVRLADFFARTPLDDSFKNGMLDLDITLNNTSGTVQSYTVMYKVLDKQGKIVADGEEKRSVSEGLSTMNFKTILPNVAAWTAETPNLYTLQITIKDGNGKISESIASRIGFRTVEIKGKQLLVNGQPILIKGVNIHEHNGYTGHYVPEELMQKDFELFKKYNVNTVRTSHYPQPERFYQLCDEYGLYVIDEANIESHGMGYNIQKGHSLANNPDWVHAHMDRTRSMVERDKNHPSVIIWSLGNESGNGVCFYDTYRWIRETDPSRPIQYERAGMEWNTDIFCPMYSSIEGIRNYATNKKSDRPLILCEYAHAMGNSLGNFQDYWDTIEKYDLLQGGCIWDWVDQGLIAKNAKGESYWAYGGDFGEEGTPTDGNFCINGLVYPDRKVKPHTIEMGKVYQNIKFTDFDPIQGTVNIKNGFFFTDLSKYDIVYTITADGKAIKSGNISLSLAPQQVKQIKVEELPSTQPASVDYRILFEVRIRDAEPFLPVGYAIAKEQMPINTYVKEKAELPQGSISVKEDKNSVTLSGKDFKVVFDKSSGFMTSYRYKGTEYILNGFGLRPVFWRAPLDNDYGWDTPNRLRVWKDATYQNLVPKNFAVEKTESGVMVSCSYPYRRINSHWNVSYRVFADGVINVDNTFTVNNKDVPAIPRIGLRMQMPVDFTDLTYYGRGPWENYQDRKTSCFVGEYSCRVADMFEPYIRPQENSHRTDVVWFSLSDKKGKGLLVVADDKLEMNISNYTLESLDSGEFRDNIPQRPSVLTQRHTCDAKPQQLVDLFIDYKMMGIGGDNSWGAQPRNEYQIKLNPGKVSYGFTLVPYDTKVDKKSFIKQY</sequence>
<dbReference type="InterPro" id="IPR032312">
    <property type="entry name" value="LacZ_4"/>
</dbReference>
<evidence type="ECO:0000256" key="6">
    <source>
        <dbReference type="ARBA" id="ARBA00022801"/>
    </source>
</evidence>
<keyword evidence="6 10" id="KW-0378">Hydrolase</keyword>
<evidence type="ECO:0000256" key="5">
    <source>
        <dbReference type="ARBA" id="ARBA00012756"/>
    </source>
</evidence>
<keyword evidence="11" id="KW-0732">Signal</keyword>
<feature type="signal peptide" evidence="11">
    <location>
        <begin position="1"/>
        <end position="20"/>
    </location>
</feature>
<evidence type="ECO:0000256" key="8">
    <source>
        <dbReference type="ARBA" id="ARBA00023295"/>
    </source>
</evidence>
<dbReference type="Pfam" id="PF02836">
    <property type="entry name" value="Glyco_hydro_2_C"/>
    <property type="match status" value="1"/>
</dbReference>
<evidence type="ECO:0000256" key="10">
    <source>
        <dbReference type="RuleBase" id="RU361154"/>
    </source>
</evidence>
<reference evidence="13 14" key="1">
    <citation type="journal article" date="2018" name="Nat. Biotechnol.">
        <title>A standardized bacterial taxonomy based on genome phylogeny substantially revises the tree of life.</title>
        <authorList>
            <person name="Parks D.H."/>
            <person name="Chuvochina M."/>
            <person name="Waite D.W."/>
            <person name="Rinke C."/>
            <person name="Skarshewski A."/>
            <person name="Chaumeil P.A."/>
            <person name="Hugenholtz P."/>
        </authorList>
    </citation>
    <scope>NUCLEOTIDE SEQUENCE [LARGE SCALE GENOMIC DNA]</scope>
    <source>
        <strain evidence="13">UBA11482</strain>
    </source>
</reference>
<dbReference type="InterPro" id="IPR011013">
    <property type="entry name" value="Gal_mutarotase_sf_dom"/>
</dbReference>
<dbReference type="EC" id="3.2.1.23" evidence="5 10"/>
<evidence type="ECO:0000313" key="14">
    <source>
        <dbReference type="Proteomes" id="UP000262954"/>
    </source>
</evidence>
<dbReference type="PROSITE" id="PS00719">
    <property type="entry name" value="GLYCOSYL_HYDROL_F2_1"/>
    <property type="match status" value="1"/>
</dbReference>
<feature type="chain" id="PRO_5017015163" description="Beta-galactosidase" evidence="11">
    <location>
        <begin position="21"/>
        <end position="1072"/>
    </location>
</feature>
<dbReference type="InterPro" id="IPR036156">
    <property type="entry name" value="Beta-gal/glucu_dom_sf"/>
</dbReference>
<dbReference type="Pfam" id="PF02929">
    <property type="entry name" value="Bgal_small_N"/>
    <property type="match status" value="1"/>
</dbReference>
<proteinExistence type="inferred from homology"/>
<dbReference type="GO" id="GO:0005990">
    <property type="term" value="P:lactose catabolic process"/>
    <property type="evidence" value="ECO:0007669"/>
    <property type="project" value="TreeGrafter"/>
</dbReference>
<dbReference type="FunFam" id="3.20.20.80:FF:000121">
    <property type="entry name" value="Beta-galactosidase"/>
    <property type="match status" value="1"/>
</dbReference>
<dbReference type="Pfam" id="PF00703">
    <property type="entry name" value="Glyco_hydro_2"/>
    <property type="match status" value="1"/>
</dbReference>
<dbReference type="Gene3D" id="3.20.20.80">
    <property type="entry name" value="Glycosidases"/>
    <property type="match status" value="1"/>
</dbReference>
<dbReference type="Proteomes" id="UP000262954">
    <property type="component" value="Unassembled WGS sequence"/>
</dbReference>
<evidence type="ECO:0000256" key="2">
    <source>
        <dbReference type="ARBA" id="ARBA00001913"/>
    </source>
</evidence>
<evidence type="ECO:0000256" key="3">
    <source>
        <dbReference type="ARBA" id="ARBA00007401"/>
    </source>
</evidence>
<protein>
    <recommendedName>
        <fullName evidence="5 10">Beta-galactosidase</fullName>
        <ecNumber evidence="5 10">3.2.1.23</ecNumber>
    </recommendedName>
    <alternativeName>
        <fullName evidence="9 10">Lactase</fullName>
    </alternativeName>
</protein>
<comment type="subunit">
    <text evidence="4">Monomer.</text>
</comment>
<dbReference type="InterPro" id="IPR008979">
    <property type="entry name" value="Galactose-bd-like_sf"/>
</dbReference>
<keyword evidence="8 10" id="KW-0326">Glycosidase</keyword>
<dbReference type="InterPro" id="IPR023230">
    <property type="entry name" value="Glyco_hydro_2_CS"/>
</dbReference>
<name>A0A354M3D8_9BACT</name>
<gene>
    <name evidence="13" type="ORF">DDY73_08475</name>
</gene>
<evidence type="ECO:0000256" key="1">
    <source>
        <dbReference type="ARBA" id="ARBA00001412"/>
    </source>
</evidence>
<dbReference type="Pfam" id="PF16353">
    <property type="entry name" value="LacZ_4"/>
    <property type="match status" value="1"/>
</dbReference>
<dbReference type="SUPFAM" id="SSF49303">
    <property type="entry name" value="beta-Galactosidase/glucuronidase domain"/>
    <property type="match status" value="2"/>
</dbReference>
<keyword evidence="7" id="KW-0106">Calcium</keyword>
<dbReference type="InterPro" id="IPR006102">
    <property type="entry name" value="Ig-like_GH2"/>
</dbReference>
<dbReference type="FunFam" id="2.60.40.10:FF:000680">
    <property type="entry name" value="Beta-galactosidase"/>
    <property type="match status" value="1"/>
</dbReference>
<comment type="similarity">
    <text evidence="3 10">Belongs to the glycosyl hydrolase 2 family.</text>
</comment>
<dbReference type="InterPro" id="IPR006104">
    <property type="entry name" value="Glyco_hydro_2_N"/>
</dbReference>
<dbReference type="InterPro" id="IPR023232">
    <property type="entry name" value="Glyco_hydro_2_AS"/>
</dbReference>
<dbReference type="PROSITE" id="PS00608">
    <property type="entry name" value="GLYCOSYL_HYDROL_F2_2"/>
    <property type="match status" value="1"/>
</dbReference>
<accession>A0A354M3D8</accession>
<dbReference type="Gene3D" id="2.60.120.260">
    <property type="entry name" value="Galactose-binding domain-like"/>
    <property type="match status" value="1"/>
</dbReference>